<accession>A0A2H0TVG2</accession>
<organism evidence="1 2">
    <name type="scientific">Candidatus Magasanikbacteria bacterium CG10_big_fil_rev_8_21_14_0_10_42_10</name>
    <dbReference type="NCBI Taxonomy" id="1974649"/>
    <lineage>
        <taxon>Bacteria</taxon>
        <taxon>Candidatus Magasanikiibacteriota</taxon>
    </lineage>
</organism>
<evidence type="ECO:0000313" key="1">
    <source>
        <dbReference type="EMBL" id="PIR76131.1"/>
    </source>
</evidence>
<evidence type="ECO:0008006" key="3">
    <source>
        <dbReference type="Google" id="ProtNLM"/>
    </source>
</evidence>
<gene>
    <name evidence="1" type="ORF">COU32_03740</name>
</gene>
<name>A0A2H0TVG2_9BACT</name>
<comment type="caution">
    <text evidence="1">The sequence shown here is derived from an EMBL/GenBank/DDBJ whole genome shotgun (WGS) entry which is preliminary data.</text>
</comment>
<protein>
    <recommendedName>
        <fullName evidence="3">YtxH domain-containing protein</fullName>
    </recommendedName>
</protein>
<proteinExistence type="predicted"/>
<evidence type="ECO:0000313" key="2">
    <source>
        <dbReference type="Proteomes" id="UP000231530"/>
    </source>
</evidence>
<sequence length="105" mass="11952">MGKFNKGVVLGGVLGAALVWLNTTTKGKEYRSKLVDHAAEVYERVKQEVQESGAMEKMNRNKYVALVKKTVDKYAIENDMAQNVKNMLVRLLSSQWTTFKKEIKK</sequence>
<dbReference type="Proteomes" id="UP000231530">
    <property type="component" value="Unassembled WGS sequence"/>
</dbReference>
<reference evidence="2" key="1">
    <citation type="submission" date="2017-09" db="EMBL/GenBank/DDBJ databases">
        <title>Depth-based differentiation of microbial function through sediment-hosted aquifers and enrichment of novel symbionts in the deep terrestrial subsurface.</title>
        <authorList>
            <person name="Probst A.J."/>
            <person name="Ladd B."/>
            <person name="Jarett J.K."/>
            <person name="Geller-Mcgrath D.E."/>
            <person name="Sieber C.M.K."/>
            <person name="Emerson J.B."/>
            <person name="Anantharaman K."/>
            <person name="Thomas B.C."/>
            <person name="Malmstrom R."/>
            <person name="Stieglmeier M."/>
            <person name="Klingl A."/>
            <person name="Woyke T."/>
            <person name="Ryan C.M."/>
            <person name="Banfield J.F."/>
        </authorList>
    </citation>
    <scope>NUCLEOTIDE SEQUENCE [LARGE SCALE GENOMIC DNA]</scope>
</reference>
<dbReference type="AlphaFoldDB" id="A0A2H0TVG2"/>
<dbReference type="EMBL" id="PFBY01000040">
    <property type="protein sequence ID" value="PIR76131.1"/>
    <property type="molecule type" value="Genomic_DNA"/>
</dbReference>